<sequence>MEPARINKQKALLLEGEFLKQKIREWGATLVGFGDVSVGLAPELKHMPVAVSIGIEHPRGDMSSKEELYNSYFPEIDRLLEQIANQTVKFLRFLGCRSLAIPPDSHRPDRRFVARLFRLFSHKTAVTCSGLGWIGKNGLVVTPEYGPRVSWATVLTDAPLATSVKPYVFGKCGKCRCCVEACPAKAIKDRQWVRPEINVPVIDTEACRQQLEKNYLLYGRYICGRCIAACPIGREQKAEED</sequence>
<evidence type="ECO:0000259" key="4">
    <source>
        <dbReference type="PROSITE" id="PS51379"/>
    </source>
</evidence>
<dbReference type="EMBL" id="BDGJ01000004">
    <property type="protein sequence ID" value="GAW91052.1"/>
    <property type="molecule type" value="Genomic_DNA"/>
</dbReference>
<comment type="caution">
    <text evidence="5">The sequence shown here is derived from an EMBL/GenBank/DDBJ whole genome shotgun (WGS) entry which is preliminary data.</text>
</comment>
<gene>
    <name evidence="5" type="ORF">KKC1_02140</name>
</gene>
<dbReference type="AlphaFoldDB" id="A0A1Z5HNE8"/>
<feature type="domain" description="4Fe-4S ferredoxin-type" evidence="4">
    <location>
        <begin position="164"/>
        <end position="192"/>
    </location>
</feature>
<dbReference type="PROSITE" id="PS51379">
    <property type="entry name" value="4FE4S_FER_2"/>
    <property type="match status" value="1"/>
</dbReference>
<dbReference type="PANTHER" id="PTHR42827">
    <property type="entry name" value="IRON-SULFUR CLUSTER-BINDING PROTEIN-RELATED"/>
    <property type="match status" value="1"/>
</dbReference>
<keyword evidence="3" id="KW-0411">Iron-sulfur</keyword>
<dbReference type="SUPFAM" id="SSF54862">
    <property type="entry name" value="4Fe-4S ferredoxins"/>
    <property type="match status" value="1"/>
</dbReference>
<accession>A0A1Z5HNE8</accession>
<evidence type="ECO:0000313" key="5">
    <source>
        <dbReference type="EMBL" id="GAW91052.1"/>
    </source>
</evidence>
<dbReference type="PROSITE" id="PS00198">
    <property type="entry name" value="4FE4S_FER_1"/>
    <property type="match status" value="1"/>
</dbReference>
<evidence type="ECO:0000256" key="3">
    <source>
        <dbReference type="ARBA" id="ARBA00023014"/>
    </source>
</evidence>
<protein>
    <submittedName>
        <fullName evidence="5">4Fe-4S ferredoxin</fullName>
    </submittedName>
</protein>
<dbReference type="PANTHER" id="PTHR42827:SF1">
    <property type="entry name" value="IRON-SULFUR CLUSTER-BINDING PROTEIN"/>
    <property type="match status" value="1"/>
</dbReference>
<dbReference type="Proteomes" id="UP000197032">
    <property type="component" value="Unassembled WGS sequence"/>
</dbReference>
<dbReference type="RefSeq" id="WP_088552649.1">
    <property type="nucleotide sequence ID" value="NZ_BDGJ01000004.1"/>
</dbReference>
<keyword evidence="6" id="KW-1185">Reference proteome</keyword>
<keyword evidence="2" id="KW-0408">Iron</keyword>
<organism evidence="5 6">
    <name type="scientific">Calderihabitans maritimus</name>
    <dbReference type="NCBI Taxonomy" id="1246530"/>
    <lineage>
        <taxon>Bacteria</taxon>
        <taxon>Bacillati</taxon>
        <taxon>Bacillota</taxon>
        <taxon>Clostridia</taxon>
        <taxon>Neomoorellales</taxon>
        <taxon>Calderihabitantaceae</taxon>
        <taxon>Calderihabitans</taxon>
    </lineage>
</organism>
<evidence type="ECO:0000256" key="2">
    <source>
        <dbReference type="ARBA" id="ARBA00023004"/>
    </source>
</evidence>
<dbReference type="OrthoDB" id="9815745at2"/>
<dbReference type="GO" id="GO:0046872">
    <property type="term" value="F:metal ion binding"/>
    <property type="evidence" value="ECO:0007669"/>
    <property type="project" value="UniProtKB-KW"/>
</dbReference>
<name>A0A1Z5HNE8_9FIRM</name>
<evidence type="ECO:0000313" key="6">
    <source>
        <dbReference type="Proteomes" id="UP000197032"/>
    </source>
</evidence>
<keyword evidence="1" id="KW-0479">Metal-binding</keyword>
<dbReference type="InterPro" id="IPR017896">
    <property type="entry name" value="4Fe4S_Fe-S-bd"/>
</dbReference>
<dbReference type="GO" id="GO:0051536">
    <property type="term" value="F:iron-sulfur cluster binding"/>
    <property type="evidence" value="ECO:0007669"/>
    <property type="project" value="UniProtKB-KW"/>
</dbReference>
<proteinExistence type="predicted"/>
<evidence type="ECO:0000256" key="1">
    <source>
        <dbReference type="ARBA" id="ARBA00022723"/>
    </source>
</evidence>
<reference evidence="6" key="1">
    <citation type="journal article" date="2017" name="Appl. Environ. Microbiol.">
        <title>Genomic analysis of Calderihabitans maritimus KKC1, a thermophilic hydrogenogenic carboxydotrophic bacterium isolated from marine sediment.</title>
        <authorList>
            <person name="Omae K."/>
            <person name="Yoneda Y."/>
            <person name="Fukuyama Y."/>
            <person name="Yoshida T."/>
            <person name="Sako Y."/>
        </authorList>
    </citation>
    <scope>NUCLEOTIDE SEQUENCE [LARGE SCALE GENOMIC DNA]</scope>
    <source>
        <strain evidence="6">KKC1</strain>
    </source>
</reference>
<dbReference type="InterPro" id="IPR017900">
    <property type="entry name" value="4Fe4S_Fe_S_CS"/>
</dbReference>
<dbReference type="Gene3D" id="3.30.70.20">
    <property type="match status" value="1"/>
</dbReference>